<dbReference type="GO" id="GO:0048471">
    <property type="term" value="C:perinuclear region of cytoplasm"/>
    <property type="evidence" value="ECO:0007669"/>
    <property type="project" value="TreeGrafter"/>
</dbReference>
<dbReference type="PROSITE" id="PS51450">
    <property type="entry name" value="LRR"/>
    <property type="match status" value="1"/>
</dbReference>
<dbReference type="GO" id="GO:0005634">
    <property type="term" value="C:nucleus"/>
    <property type="evidence" value="ECO:0007669"/>
    <property type="project" value="TreeGrafter"/>
</dbReference>
<proteinExistence type="predicted"/>
<dbReference type="VEuPathDB" id="CryptoDB:Cvel_26622"/>
<dbReference type="Gene3D" id="3.80.10.10">
    <property type="entry name" value="Ribonuclease Inhibitor"/>
    <property type="match status" value="2"/>
</dbReference>
<keyword evidence="3" id="KW-0677">Repeat</keyword>
<dbReference type="AlphaFoldDB" id="A0A0G4HED3"/>
<feature type="compositionally biased region" description="Basic and acidic residues" evidence="4">
    <location>
        <begin position="1"/>
        <end position="15"/>
    </location>
</feature>
<feature type="region of interest" description="Disordered" evidence="4">
    <location>
        <begin position="1"/>
        <end position="39"/>
    </location>
</feature>
<dbReference type="InterPro" id="IPR001611">
    <property type="entry name" value="Leu-rich_rpt"/>
</dbReference>
<evidence type="ECO:0000256" key="3">
    <source>
        <dbReference type="ARBA" id="ARBA00022737"/>
    </source>
</evidence>
<keyword evidence="2" id="KW-0433">Leucine-rich repeat</keyword>
<dbReference type="GO" id="GO:0031267">
    <property type="term" value="F:small GTPase binding"/>
    <property type="evidence" value="ECO:0007669"/>
    <property type="project" value="TreeGrafter"/>
</dbReference>
<gene>
    <name evidence="5" type="ORF">Cvel_26622</name>
</gene>
<dbReference type="SUPFAM" id="SSF52047">
    <property type="entry name" value="RNI-like"/>
    <property type="match status" value="1"/>
</dbReference>
<feature type="compositionally biased region" description="Pro residues" evidence="4">
    <location>
        <begin position="18"/>
        <end position="31"/>
    </location>
</feature>
<keyword evidence="1" id="KW-0343">GTPase activation</keyword>
<sequence>MGERAVDSIDDEKKHVLPSPPTSSLPPPHPTTPSTCPTAPSTSLCFSAKRFRKGLTALAYLYGNLHPAVKLLRYTRIPSHPHVTNQVSYGLRGWPSFESAVSSYKDKQDRIEIENTGEVSQKRDFLQLPVSPEDFRARLHETDEKGSFRVSFTKGKVDRDRVSRLYQMFCDDQHPSFDSLEVDLSSPRGAASVGRLLSHMSRSSERFAQMEQFTLDGCSLTEASLAALLPTFREGRLEALHICRNGFTRAFGLHLPQLRTLSLSDNPIEDWTRLAKGCGKLRDLFLGRCNIDQSSVSAVFRAVAAHCPGVRHLCLDSNNIGDRGIIELLKAALVAKSQGQSLGQLRHLSLKNTQLTNIGAKAITTAATRILTLRGLYLDNNKEISDEGLDPLVRGPSGHIKKLSLRGTQVSQSRQIKLERVIASVIVS</sequence>
<dbReference type="GO" id="GO:0006913">
    <property type="term" value="P:nucleocytoplasmic transport"/>
    <property type="evidence" value="ECO:0007669"/>
    <property type="project" value="TreeGrafter"/>
</dbReference>
<dbReference type="GO" id="GO:0005829">
    <property type="term" value="C:cytosol"/>
    <property type="evidence" value="ECO:0007669"/>
    <property type="project" value="TreeGrafter"/>
</dbReference>
<dbReference type="EMBL" id="CDMZ01002415">
    <property type="protein sequence ID" value="CEM42253.1"/>
    <property type="molecule type" value="Genomic_DNA"/>
</dbReference>
<dbReference type="Pfam" id="PF13516">
    <property type="entry name" value="LRR_6"/>
    <property type="match status" value="1"/>
</dbReference>
<dbReference type="GO" id="GO:0005096">
    <property type="term" value="F:GTPase activator activity"/>
    <property type="evidence" value="ECO:0007669"/>
    <property type="project" value="UniProtKB-KW"/>
</dbReference>
<accession>A0A0G4HED3</accession>
<dbReference type="PANTHER" id="PTHR24113">
    <property type="entry name" value="RAN GTPASE-ACTIVATING PROTEIN 1"/>
    <property type="match status" value="1"/>
</dbReference>
<evidence type="ECO:0000256" key="2">
    <source>
        <dbReference type="ARBA" id="ARBA00022614"/>
    </source>
</evidence>
<dbReference type="InterPro" id="IPR027038">
    <property type="entry name" value="RanGap"/>
</dbReference>
<protein>
    <submittedName>
        <fullName evidence="5">Uncharacterized protein</fullName>
    </submittedName>
</protein>
<dbReference type="PhylomeDB" id="A0A0G4HED3"/>
<dbReference type="InterPro" id="IPR032675">
    <property type="entry name" value="LRR_dom_sf"/>
</dbReference>
<reference evidence="5" key="1">
    <citation type="submission" date="2014-11" db="EMBL/GenBank/DDBJ databases">
        <authorList>
            <person name="Otto D Thomas"/>
            <person name="Naeem Raeece"/>
        </authorList>
    </citation>
    <scope>NUCLEOTIDE SEQUENCE</scope>
</reference>
<dbReference type="PANTHER" id="PTHR24113:SF12">
    <property type="entry name" value="RAN GTPASE-ACTIVATING PROTEIN 1"/>
    <property type="match status" value="1"/>
</dbReference>
<evidence type="ECO:0000256" key="1">
    <source>
        <dbReference type="ARBA" id="ARBA00022468"/>
    </source>
</evidence>
<evidence type="ECO:0000313" key="5">
    <source>
        <dbReference type="EMBL" id="CEM42253.1"/>
    </source>
</evidence>
<evidence type="ECO:0000256" key="4">
    <source>
        <dbReference type="SAM" id="MobiDB-lite"/>
    </source>
</evidence>
<organism evidence="5">
    <name type="scientific">Chromera velia CCMP2878</name>
    <dbReference type="NCBI Taxonomy" id="1169474"/>
    <lineage>
        <taxon>Eukaryota</taxon>
        <taxon>Sar</taxon>
        <taxon>Alveolata</taxon>
        <taxon>Colpodellida</taxon>
        <taxon>Chromeraceae</taxon>
        <taxon>Chromera</taxon>
    </lineage>
</organism>
<name>A0A0G4HED3_9ALVE</name>